<dbReference type="InterPro" id="IPR008979">
    <property type="entry name" value="Galactose-bd-like_sf"/>
</dbReference>
<dbReference type="AlphaFoldDB" id="A0A1J4K796"/>
<keyword evidence="1" id="KW-0175">Coiled coil</keyword>
<dbReference type="Gene3D" id="2.60.120.260">
    <property type="entry name" value="Galactose-binding domain-like"/>
    <property type="match status" value="1"/>
</dbReference>
<organism evidence="4 5">
    <name type="scientific">Tritrichomonas foetus</name>
    <dbReference type="NCBI Taxonomy" id="1144522"/>
    <lineage>
        <taxon>Eukaryota</taxon>
        <taxon>Metamonada</taxon>
        <taxon>Parabasalia</taxon>
        <taxon>Tritrichomonadida</taxon>
        <taxon>Tritrichomonadidae</taxon>
        <taxon>Tritrichomonas</taxon>
    </lineage>
</organism>
<dbReference type="InterPro" id="IPR001943">
    <property type="entry name" value="UVR_dom"/>
</dbReference>
<feature type="coiled-coil region" evidence="1">
    <location>
        <begin position="170"/>
        <end position="212"/>
    </location>
</feature>
<comment type="caution">
    <text evidence="4">The sequence shown here is derived from an EMBL/GenBank/DDBJ whole genome shotgun (WGS) entry which is preliminary data.</text>
</comment>
<dbReference type="FunFam" id="2.60.120.260:FF:000204">
    <property type="entry name" value="UvrB/uvrC motif family protein"/>
    <property type="match status" value="1"/>
</dbReference>
<evidence type="ECO:0000259" key="3">
    <source>
        <dbReference type="PROSITE" id="PS50151"/>
    </source>
</evidence>
<dbReference type="Pfam" id="PF02151">
    <property type="entry name" value="UVR"/>
    <property type="match status" value="1"/>
</dbReference>
<dbReference type="OrthoDB" id="66599at2759"/>
<dbReference type="InterPro" id="IPR048739">
    <property type="entry name" value="CEP104_N"/>
</dbReference>
<feature type="compositionally biased region" description="Low complexity" evidence="2">
    <location>
        <begin position="293"/>
        <end position="306"/>
    </location>
</feature>
<evidence type="ECO:0000256" key="1">
    <source>
        <dbReference type="SAM" id="Coils"/>
    </source>
</evidence>
<dbReference type="GO" id="GO:0005929">
    <property type="term" value="C:cilium"/>
    <property type="evidence" value="ECO:0007669"/>
    <property type="project" value="TreeGrafter"/>
</dbReference>
<feature type="compositionally biased region" description="Polar residues" evidence="2">
    <location>
        <begin position="259"/>
        <end position="268"/>
    </location>
</feature>
<dbReference type="SUPFAM" id="SSF48371">
    <property type="entry name" value="ARM repeat"/>
    <property type="match status" value="1"/>
</dbReference>
<evidence type="ECO:0000256" key="2">
    <source>
        <dbReference type="SAM" id="MobiDB-lite"/>
    </source>
</evidence>
<proteinExistence type="predicted"/>
<dbReference type="PROSITE" id="PS50151">
    <property type="entry name" value="UVR"/>
    <property type="match status" value="1"/>
</dbReference>
<evidence type="ECO:0000313" key="4">
    <source>
        <dbReference type="EMBL" id="OHT07263.1"/>
    </source>
</evidence>
<dbReference type="SUPFAM" id="SSF49785">
    <property type="entry name" value="Galactose-binding domain-like"/>
    <property type="match status" value="1"/>
</dbReference>
<dbReference type="InterPro" id="IPR034085">
    <property type="entry name" value="TOG"/>
</dbReference>
<dbReference type="SMART" id="SM01349">
    <property type="entry name" value="TOG"/>
    <property type="match status" value="1"/>
</dbReference>
<name>A0A1J4K796_9EUKA</name>
<dbReference type="Gene3D" id="1.25.10.10">
    <property type="entry name" value="Leucine-rich Repeat Variant"/>
    <property type="match status" value="1"/>
</dbReference>
<gene>
    <name evidence="4" type="ORF">TRFO_24678</name>
</gene>
<feature type="compositionally biased region" description="Basic and acidic residues" evidence="2">
    <location>
        <begin position="328"/>
        <end position="356"/>
    </location>
</feature>
<dbReference type="Pfam" id="PF21038">
    <property type="entry name" value="CEP104_N"/>
    <property type="match status" value="1"/>
</dbReference>
<feature type="compositionally biased region" description="Low complexity" evidence="2">
    <location>
        <begin position="241"/>
        <end position="258"/>
    </location>
</feature>
<feature type="domain" description="UVR" evidence="3">
    <location>
        <begin position="167"/>
        <end position="202"/>
    </location>
</feature>
<dbReference type="VEuPathDB" id="TrichDB:TRFO_24678"/>
<dbReference type="InterPro" id="IPR011989">
    <property type="entry name" value="ARM-like"/>
</dbReference>
<dbReference type="PANTHER" id="PTHR13371:SF0">
    <property type="entry name" value="CENTROSOMAL PROTEIN OF 104 KDA"/>
    <property type="match status" value="1"/>
</dbReference>
<reference evidence="4" key="1">
    <citation type="submission" date="2016-10" db="EMBL/GenBank/DDBJ databases">
        <authorList>
            <person name="Benchimol M."/>
            <person name="Almeida L.G."/>
            <person name="Vasconcelos A.T."/>
            <person name="Perreira-Neves A."/>
            <person name="Rosa I.A."/>
            <person name="Tasca T."/>
            <person name="Bogo M.R."/>
            <person name="de Souza W."/>
        </authorList>
    </citation>
    <scope>NUCLEOTIDE SEQUENCE [LARGE SCALE GENOMIC DNA]</scope>
    <source>
        <strain evidence="4">K</strain>
    </source>
</reference>
<accession>A0A1J4K796</accession>
<dbReference type="Proteomes" id="UP000179807">
    <property type="component" value="Unassembled WGS sequence"/>
</dbReference>
<dbReference type="PANTHER" id="PTHR13371">
    <property type="entry name" value="GLYCINE-, GLUTAMATE-, THIENYLCYCLOHEXYLPIPERIDINE-BINDING PROTEIN"/>
    <property type="match status" value="1"/>
</dbReference>
<evidence type="ECO:0000313" key="5">
    <source>
        <dbReference type="Proteomes" id="UP000179807"/>
    </source>
</evidence>
<dbReference type="Pfam" id="PF21040">
    <property type="entry name" value="CEP104-like_TOG"/>
    <property type="match status" value="1"/>
</dbReference>
<protein>
    <submittedName>
        <fullName evidence="4">UvrB/uvrC motif family protein</fullName>
    </submittedName>
</protein>
<dbReference type="GeneID" id="94838598"/>
<dbReference type="InterPro" id="IPR016024">
    <property type="entry name" value="ARM-type_fold"/>
</dbReference>
<keyword evidence="5" id="KW-1185">Reference proteome</keyword>
<dbReference type="EMBL" id="MLAK01000703">
    <property type="protein sequence ID" value="OHT07263.1"/>
    <property type="molecule type" value="Genomic_DNA"/>
</dbReference>
<dbReference type="InterPro" id="IPR052607">
    <property type="entry name" value="CEP104-like"/>
</dbReference>
<feature type="region of interest" description="Disordered" evidence="2">
    <location>
        <begin position="239"/>
        <end position="397"/>
    </location>
</feature>
<dbReference type="RefSeq" id="XP_068360399.1">
    <property type="nucleotide sequence ID" value="XM_068503894.1"/>
</dbReference>
<sequence>MNKAPSTLGYNILSCTSEDSAHPISSIQSSSIRSTGWQSSPNPRYPIEFILDLGSNAEIDTIQFVSHQFKIAARVDLYVASSDRKFQALGSFQFSDNSFSNFTARELKSATLNGIKAQFIKVSIPGCHANGNNSTNQVGLISLNVIGKGGSLMKTQPINVKSEGTSSDMLEQLERQKREAVEKEHFKQAEILKQQIDRLRRAYSQITALQQQKNEAIAHEDYATALRLKNEIDFLLKGEASSPSPQQQQMMQSQQIQQTFNRTRNAQNLPPPESNYMDEEPEPAKPPPRRKANNNNSNSNNNNNLNMRKQQPIDDGISSLEDAIPPKPRREIPRNRQPDERPIHPSKDAFDQDRPIHPSKPNPVDERPIHPAKSSEGNSPKRAPPHAGPGGDNDLVKEPEELKPEEATEAGLLIDLFGKRPVACFYSHAWNLRVSGITELAKMICGLKDNQVNAFSRYCYIIRKRVQETHKAVFQAALENVMSTAEKLDLSRNDLERCINQFIPQLIPKVGCAQAALSKLSCKFLIWLCEKEQYDIVVPIITKPLKNQNQYLIALAQIKTMRKIIMAKGDLKGITGLTLPAAMGFVVPCLESPKNEVRTEAIKMVVALEAICGSTIYQYFEKVNPKVRAAIDSAIKSAKEE</sequence>